<dbReference type="Proteomes" id="UP000217103">
    <property type="component" value="Unassembled WGS sequence"/>
</dbReference>
<dbReference type="EMBL" id="FNKK01000002">
    <property type="protein sequence ID" value="SDQ90712.1"/>
    <property type="molecule type" value="Genomic_DNA"/>
</dbReference>
<protein>
    <submittedName>
        <fullName evidence="2">Winged helix DNA-binding domain-containing protein</fullName>
    </submittedName>
</protein>
<evidence type="ECO:0000313" key="3">
    <source>
        <dbReference type="Proteomes" id="UP000217103"/>
    </source>
</evidence>
<reference evidence="2 3" key="1">
    <citation type="submission" date="2016-10" db="EMBL/GenBank/DDBJ databases">
        <authorList>
            <person name="de Groot N.N."/>
        </authorList>
    </citation>
    <scope>NUCLEOTIDE SEQUENCE [LARGE SCALE GENOMIC DNA]</scope>
    <source>
        <strain evidence="2 3">DSM 43794</strain>
    </source>
</reference>
<keyword evidence="2" id="KW-0238">DNA-binding</keyword>
<dbReference type="InterPro" id="IPR036388">
    <property type="entry name" value="WH-like_DNA-bd_sf"/>
</dbReference>
<dbReference type="InterPro" id="IPR036390">
    <property type="entry name" value="WH_DNA-bd_sf"/>
</dbReference>
<name>A0A1H1EPQ4_9ACTN</name>
<evidence type="ECO:0000313" key="2">
    <source>
        <dbReference type="EMBL" id="SDQ90712.1"/>
    </source>
</evidence>
<gene>
    <name evidence="2" type="ORF">SAMN04489764_2575</name>
</gene>
<organism evidence="2 3">
    <name type="scientific">Thermostaphylospora chromogena</name>
    <dbReference type="NCBI Taxonomy" id="35622"/>
    <lineage>
        <taxon>Bacteria</taxon>
        <taxon>Bacillati</taxon>
        <taxon>Actinomycetota</taxon>
        <taxon>Actinomycetes</taxon>
        <taxon>Streptosporangiales</taxon>
        <taxon>Thermomonosporaceae</taxon>
        <taxon>Thermostaphylospora</taxon>
    </lineage>
</organism>
<keyword evidence="3" id="KW-1185">Reference proteome</keyword>
<evidence type="ECO:0000259" key="1">
    <source>
        <dbReference type="Pfam" id="PF13601"/>
    </source>
</evidence>
<sequence>MTTPAGFDELIHPPTRLGLVALLAAAEWVEFSFLKESLGLTDSALSKQISTLAEAGYAEVRKEGAGRRRRTLVTLTPRGRKAFDGHVEALRQMVERTPPASSAGARP</sequence>
<dbReference type="RefSeq" id="WP_093259244.1">
    <property type="nucleotide sequence ID" value="NZ_FNKK01000002.1"/>
</dbReference>
<dbReference type="SUPFAM" id="SSF46785">
    <property type="entry name" value="Winged helix' DNA-binding domain"/>
    <property type="match status" value="1"/>
</dbReference>
<feature type="domain" description="Winged helix DNA-binding" evidence="1">
    <location>
        <begin position="16"/>
        <end position="94"/>
    </location>
</feature>
<proteinExistence type="predicted"/>
<dbReference type="Gene3D" id="1.10.10.10">
    <property type="entry name" value="Winged helix-like DNA-binding domain superfamily/Winged helix DNA-binding domain"/>
    <property type="match status" value="1"/>
</dbReference>
<dbReference type="PANTHER" id="PTHR37318:SF1">
    <property type="entry name" value="BSL7504 PROTEIN"/>
    <property type="match status" value="1"/>
</dbReference>
<accession>A0A1H1EPQ4</accession>
<dbReference type="InterPro" id="IPR027395">
    <property type="entry name" value="WH_DNA-bd_dom"/>
</dbReference>
<dbReference type="PANTHER" id="PTHR37318">
    <property type="entry name" value="BSL7504 PROTEIN"/>
    <property type="match status" value="1"/>
</dbReference>
<dbReference type="Pfam" id="PF13601">
    <property type="entry name" value="HTH_34"/>
    <property type="match status" value="1"/>
</dbReference>
<dbReference type="AlphaFoldDB" id="A0A1H1EPQ4"/>
<dbReference type="OrthoDB" id="4952043at2"/>
<dbReference type="GO" id="GO:0003677">
    <property type="term" value="F:DNA binding"/>
    <property type="evidence" value="ECO:0007669"/>
    <property type="project" value="UniProtKB-KW"/>
</dbReference>